<dbReference type="STRING" id="59733.SAMN05421769_1475"/>
<name>A0A1N6FP52_9FLAO</name>
<organism evidence="1 2">
    <name type="scientific">Chryseobacterium scophthalmum</name>
    <dbReference type="NCBI Taxonomy" id="59733"/>
    <lineage>
        <taxon>Bacteria</taxon>
        <taxon>Pseudomonadati</taxon>
        <taxon>Bacteroidota</taxon>
        <taxon>Flavobacteriia</taxon>
        <taxon>Flavobacteriales</taxon>
        <taxon>Weeksellaceae</taxon>
        <taxon>Chryseobacterium group</taxon>
        <taxon>Chryseobacterium</taxon>
    </lineage>
</organism>
<evidence type="ECO:0000313" key="1">
    <source>
        <dbReference type="EMBL" id="SIN97024.1"/>
    </source>
</evidence>
<sequence length="455" mass="52950">MGVVWDYTSLKRFFSGLMGKYLCLNKRKTNSYQEPILSSNLIRNFSMEGVILFADDHIFEAGRIENALFQKFNNESSYSVLPINNLITLEKTVVSISTYKALILDWNFKRTTDEDDIEGLQIPDDDPHEFLRSQRLYSLVYVYSQEDIGQEIQAELQQLYPNKIFFNKKGDIGESDKEYAKILKGIQDFENDNRHLNVPFVWSQSINKSAQKIFSELESSDKFWIKELYYSSVRKFDKQTGVPTSVEFEPSIEVINLFQNILSERLIQDKILREAIKTYSVENFKETPTTSSITGLYSKLYYTQTLDTDSVMTGDIYKLAEDCFGVIISPECDMMKLISKNEFIELLCFTSKSFDTINSFCKTEDEIKRAYNQEISAVHLLPIFPFDDDTRSTALIDFRFSLKLVKAKYLHENVQNRKIKINSPYIQQLRQRYLSYVGRVGVPAIPQSLRLYNLK</sequence>
<evidence type="ECO:0000313" key="2">
    <source>
        <dbReference type="Proteomes" id="UP000184782"/>
    </source>
</evidence>
<dbReference type="Proteomes" id="UP000184782">
    <property type="component" value="Unassembled WGS sequence"/>
</dbReference>
<dbReference type="EMBL" id="FSRQ01000001">
    <property type="protein sequence ID" value="SIN97024.1"/>
    <property type="molecule type" value="Genomic_DNA"/>
</dbReference>
<gene>
    <name evidence="1" type="ORF">SAMN05421769_1475</name>
</gene>
<evidence type="ECO:0008006" key="3">
    <source>
        <dbReference type="Google" id="ProtNLM"/>
    </source>
</evidence>
<accession>A0A1N6FP52</accession>
<protein>
    <recommendedName>
        <fullName evidence="3">Response receiver domain-containing protein</fullName>
    </recommendedName>
</protein>
<keyword evidence="2" id="KW-1185">Reference proteome</keyword>
<dbReference type="AlphaFoldDB" id="A0A1N6FP52"/>
<reference evidence="2" key="1">
    <citation type="submission" date="2016-12" db="EMBL/GenBank/DDBJ databases">
        <authorList>
            <person name="Varghese N."/>
            <person name="Submissions S."/>
        </authorList>
    </citation>
    <scope>NUCLEOTIDE SEQUENCE [LARGE SCALE GENOMIC DNA]</scope>
    <source>
        <strain evidence="2">DSM 16779</strain>
    </source>
</reference>
<proteinExistence type="predicted"/>